<accession>A0A392WC87</accession>
<evidence type="ECO:0000313" key="1">
    <source>
        <dbReference type="EMBL" id="MCI97342.1"/>
    </source>
</evidence>
<protein>
    <submittedName>
        <fullName evidence="1">Uncharacterized protein</fullName>
    </submittedName>
</protein>
<sequence length="14" mass="1442">ESLSLVDLYCAGGD</sequence>
<keyword evidence="2" id="KW-1185">Reference proteome</keyword>
<feature type="non-terminal residue" evidence="1">
    <location>
        <position position="1"/>
    </location>
</feature>
<evidence type="ECO:0000313" key="2">
    <source>
        <dbReference type="Proteomes" id="UP000265520"/>
    </source>
</evidence>
<dbReference type="EMBL" id="LXQA011440551">
    <property type="protein sequence ID" value="MCI97342.1"/>
    <property type="molecule type" value="Genomic_DNA"/>
</dbReference>
<comment type="caution">
    <text evidence="1">The sequence shown here is derived from an EMBL/GenBank/DDBJ whole genome shotgun (WGS) entry which is preliminary data.</text>
</comment>
<name>A0A392WC87_9FABA</name>
<dbReference type="Proteomes" id="UP000265520">
    <property type="component" value="Unassembled WGS sequence"/>
</dbReference>
<proteinExistence type="predicted"/>
<organism evidence="1 2">
    <name type="scientific">Trifolium medium</name>
    <dbReference type="NCBI Taxonomy" id="97028"/>
    <lineage>
        <taxon>Eukaryota</taxon>
        <taxon>Viridiplantae</taxon>
        <taxon>Streptophyta</taxon>
        <taxon>Embryophyta</taxon>
        <taxon>Tracheophyta</taxon>
        <taxon>Spermatophyta</taxon>
        <taxon>Magnoliopsida</taxon>
        <taxon>eudicotyledons</taxon>
        <taxon>Gunneridae</taxon>
        <taxon>Pentapetalae</taxon>
        <taxon>rosids</taxon>
        <taxon>fabids</taxon>
        <taxon>Fabales</taxon>
        <taxon>Fabaceae</taxon>
        <taxon>Papilionoideae</taxon>
        <taxon>50 kb inversion clade</taxon>
        <taxon>NPAAA clade</taxon>
        <taxon>Hologalegina</taxon>
        <taxon>IRL clade</taxon>
        <taxon>Trifolieae</taxon>
        <taxon>Trifolium</taxon>
    </lineage>
</organism>
<reference evidence="1 2" key="1">
    <citation type="journal article" date="2018" name="Front. Plant Sci.">
        <title>Red Clover (Trifolium pratense) and Zigzag Clover (T. medium) - A Picture of Genomic Similarities and Differences.</title>
        <authorList>
            <person name="Dluhosova J."/>
            <person name="Istvanek J."/>
            <person name="Nedelnik J."/>
            <person name="Repkova J."/>
        </authorList>
    </citation>
    <scope>NUCLEOTIDE SEQUENCE [LARGE SCALE GENOMIC DNA]</scope>
    <source>
        <strain evidence="2">cv. 10/8</strain>
        <tissue evidence="1">Leaf</tissue>
    </source>
</reference>